<keyword evidence="3" id="KW-1185">Reference proteome</keyword>
<evidence type="ECO:0000313" key="2">
    <source>
        <dbReference type="EMBL" id="PFX21112.1"/>
    </source>
</evidence>
<accession>A0A2B4RXY4</accession>
<reference evidence="3" key="1">
    <citation type="journal article" date="2017" name="bioRxiv">
        <title>Comparative analysis of the genomes of Stylophora pistillata and Acropora digitifera provides evidence for extensive differences between species of corals.</title>
        <authorList>
            <person name="Voolstra C.R."/>
            <person name="Li Y."/>
            <person name="Liew Y.J."/>
            <person name="Baumgarten S."/>
            <person name="Zoccola D."/>
            <person name="Flot J.-F."/>
            <person name="Tambutte S."/>
            <person name="Allemand D."/>
            <person name="Aranda M."/>
        </authorList>
    </citation>
    <scope>NUCLEOTIDE SEQUENCE [LARGE SCALE GENOMIC DNA]</scope>
</reference>
<protein>
    <submittedName>
        <fullName evidence="2">Uncharacterized protein</fullName>
    </submittedName>
</protein>
<dbReference type="AlphaFoldDB" id="A0A2B4RXY4"/>
<dbReference type="Proteomes" id="UP000225706">
    <property type="component" value="Unassembled WGS sequence"/>
</dbReference>
<dbReference type="EMBL" id="LSMT01000291">
    <property type="protein sequence ID" value="PFX21112.1"/>
    <property type="molecule type" value="Genomic_DNA"/>
</dbReference>
<evidence type="ECO:0000313" key="3">
    <source>
        <dbReference type="Proteomes" id="UP000225706"/>
    </source>
</evidence>
<gene>
    <name evidence="2" type="ORF">AWC38_SpisGene14412</name>
</gene>
<name>A0A2B4RXY4_STYPI</name>
<comment type="caution">
    <text evidence="2">The sequence shown here is derived from an EMBL/GenBank/DDBJ whole genome shotgun (WGS) entry which is preliminary data.</text>
</comment>
<sequence length="85" mass="10395">MADFDKQKIATELRKFRKKLRQIEKLEEQERELTEEEYRKLCTKDEVRSKVQQLVSREVELNAEIQKMENQPKEDEPNLFIQQEI</sequence>
<evidence type="ECO:0000256" key="1">
    <source>
        <dbReference type="SAM" id="MobiDB-lite"/>
    </source>
</evidence>
<organism evidence="2 3">
    <name type="scientific">Stylophora pistillata</name>
    <name type="common">Smooth cauliflower coral</name>
    <dbReference type="NCBI Taxonomy" id="50429"/>
    <lineage>
        <taxon>Eukaryota</taxon>
        <taxon>Metazoa</taxon>
        <taxon>Cnidaria</taxon>
        <taxon>Anthozoa</taxon>
        <taxon>Hexacorallia</taxon>
        <taxon>Scleractinia</taxon>
        <taxon>Astrocoeniina</taxon>
        <taxon>Pocilloporidae</taxon>
        <taxon>Stylophora</taxon>
    </lineage>
</organism>
<feature type="region of interest" description="Disordered" evidence="1">
    <location>
        <begin position="66"/>
        <end position="85"/>
    </location>
</feature>
<proteinExistence type="predicted"/>
<feature type="compositionally biased region" description="Basic and acidic residues" evidence="1">
    <location>
        <begin position="66"/>
        <end position="76"/>
    </location>
</feature>